<protein>
    <submittedName>
        <fullName evidence="7">Sterol desaturase family protein</fullName>
    </submittedName>
</protein>
<comment type="caution">
    <text evidence="7">The sequence shown here is derived from an EMBL/GenBank/DDBJ whole genome shotgun (WGS) entry which is preliminary data.</text>
</comment>
<accession>A0AAD8Y742</accession>
<dbReference type="AlphaFoldDB" id="A0AAD8Y742"/>
<keyword evidence="2 5" id="KW-0812">Transmembrane</keyword>
<keyword evidence="8" id="KW-1185">Reference proteome</keyword>
<dbReference type="EMBL" id="JATAAI010000016">
    <property type="protein sequence ID" value="KAK1740257.1"/>
    <property type="molecule type" value="Genomic_DNA"/>
</dbReference>
<organism evidence="7 8">
    <name type="scientific">Skeletonema marinoi</name>
    <dbReference type="NCBI Taxonomy" id="267567"/>
    <lineage>
        <taxon>Eukaryota</taxon>
        <taxon>Sar</taxon>
        <taxon>Stramenopiles</taxon>
        <taxon>Ochrophyta</taxon>
        <taxon>Bacillariophyta</taxon>
        <taxon>Coscinodiscophyceae</taxon>
        <taxon>Thalassiosirophycidae</taxon>
        <taxon>Thalassiosirales</taxon>
        <taxon>Skeletonemataceae</taxon>
        <taxon>Skeletonema</taxon>
        <taxon>Skeletonema marinoi-dohrnii complex</taxon>
    </lineage>
</organism>
<feature type="domain" description="Fatty acid hydroxylase" evidence="6">
    <location>
        <begin position="118"/>
        <end position="239"/>
    </location>
</feature>
<proteinExistence type="predicted"/>
<dbReference type="GO" id="GO:0016491">
    <property type="term" value="F:oxidoreductase activity"/>
    <property type="evidence" value="ECO:0007669"/>
    <property type="project" value="InterPro"/>
</dbReference>
<dbReference type="GO" id="GO:0016020">
    <property type="term" value="C:membrane"/>
    <property type="evidence" value="ECO:0007669"/>
    <property type="project" value="UniProtKB-SubCell"/>
</dbReference>
<feature type="transmembrane region" description="Helical" evidence="5">
    <location>
        <begin position="25"/>
        <end position="46"/>
    </location>
</feature>
<dbReference type="InterPro" id="IPR006694">
    <property type="entry name" value="Fatty_acid_hydroxylase"/>
</dbReference>
<evidence type="ECO:0000256" key="5">
    <source>
        <dbReference type="SAM" id="Phobius"/>
    </source>
</evidence>
<evidence type="ECO:0000259" key="6">
    <source>
        <dbReference type="Pfam" id="PF04116"/>
    </source>
</evidence>
<evidence type="ECO:0000313" key="8">
    <source>
        <dbReference type="Proteomes" id="UP001224775"/>
    </source>
</evidence>
<evidence type="ECO:0000256" key="2">
    <source>
        <dbReference type="ARBA" id="ARBA00022692"/>
    </source>
</evidence>
<dbReference type="InterPro" id="IPR050307">
    <property type="entry name" value="Sterol_Desaturase_Related"/>
</dbReference>
<keyword evidence="3 5" id="KW-1133">Transmembrane helix</keyword>
<evidence type="ECO:0000256" key="1">
    <source>
        <dbReference type="ARBA" id="ARBA00004370"/>
    </source>
</evidence>
<dbReference type="GO" id="GO:0008610">
    <property type="term" value="P:lipid biosynthetic process"/>
    <property type="evidence" value="ECO:0007669"/>
    <property type="project" value="InterPro"/>
</dbReference>
<sequence length="244" mass="28334">MKNHDIYTSSVSSVSLRCVIVANTFYWFLSLIGLYIDFLVVAKRSPFFSRSKIRPRQYISGKDRRELILLCAFNMLLVAPLVSVPLYETLWDRIHGSKRLTDEDEWVWQIEALQKLPIHFLATEVGFYTIHFAMHSWPSLYQHVHKIHHRFQAPTAMTCVYAHPLEFLVGNLLPIYLGPIITNAHPLTSYFWFAAAIIGTCKGHSGYRIFGCADYHDEHHFYYKYIYGGIYVLDFLIGTMKVSS</sequence>
<name>A0AAD8Y742_9STRA</name>
<evidence type="ECO:0000313" key="7">
    <source>
        <dbReference type="EMBL" id="KAK1740257.1"/>
    </source>
</evidence>
<dbReference type="PANTHER" id="PTHR11863">
    <property type="entry name" value="STEROL DESATURASE"/>
    <property type="match status" value="1"/>
</dbReference>
<feature type="transmembrane region" description="Helical" evidence="5">
    <location>
        <begin position="67"/>
        <end position="87"/>
    </location>
</feature>
<dbReference type="Pfam" id="PF04116">
    <property type="entry name" value="FA_hydroxylase"/>
    <property type="match status" value="1"/>
</dbReference>
<evidence type="ECO:0000256" key="3">
    <source>
        <dbReference type="ARBA" id="ARBA00022989"/>
    </source>
</evidence>
<dbReference type="Proteomes" id="UP001224775">
    <property type="component" value="Unassembled WGS sequence"/>
</dbReference>
<keyword evidence="4 5" id="KW-0472">Membrane</keyword>
<dbReference type="GO" id="GO:0005506">
    <property type="term" value="F:iron ion binding"/>
    <property type="evidence" value="ECO:0007669"/>
    <property type="project" value="InterPro"/>
</dbReference>
<gene>
    <name evidence="7" type="ORF">QTG54_009207</name>
</gene>
<comment type="subcellular location">
    <subcellularLocation>
        <location evidence="1">Membrane</location>
    </subcellularLocation>
</comment>
<evidence type="ECO:0000256" key="4">
    <source>
        <dbReference type="ARBA" id="ARBA00023136"/>
    </source>
</evidence>
<reference evidence="7" key="1">
    <citation type="submission" date="2023-06" db="EMBL/GenBank/DDBJ databases">
        <title>Survivors Of The Sea: Transcriptome response of Skeletonema marinoi to long-term dormancy.</title>
        <authorList>
            <person name="Pinder M.I.M."/>
            <person name="Kourtchenko O."/>
            <person name="Robertson E.K."/>
            <person name="Larsson T."/>
            <person name="Maumus F."/>
            <person name="Osuna-Cruz C.M."/>
            <person name="Vancaester E."/>
            <person name="Stenow R."/>
            <person name="Vandepoele K."/>
            <person name="Ploug H."/>
            <person name="Bruchert V."/>
            <person name="Godhe A."/>
            <person name="Topel M."/>
        </authorList>
    </citation>
    <scope>NUCLEOTIDE SEQUENCE</scope>
    <source>
        <strain evidence="7">R05AC</strain>
    </source>
</reference>